<organism evidence="1 2">
    <name type="scientific">Consotaella salsifontis</name>
    <dbReference type="NCBI Taxonomy" id="1365950"/>
    <lineage>
        <taxon>Bacteria</taxon>
        <taxon>Pseudomonadati</taxon>
        <taxon>Pseudomonadota</taxon>
        <taxon>Alphaproteobacteria</taxon>
        <taxon>Hyphomicrobiales</taxon>
        <taxon>Aurantimonadaceae</taxon>
        <taxon>Consotaella</taxon>
    </lineage>
</organism>
<reference evidence="1 2" key="1">
    <citation type="submission" date="2017-02" db="EMBL/GenBank/DDBJ databases">
        <authorList>
            <person name="Peterson S.W."/>
        </authorList>
    </citation>
    <scope>NUCLEOTIDE SEQUENCE [LARGE SCALE GENOMIC DNA]</scope>
    <source>
        <strain evidence="1 2">USBA 369</strain>
    </source>
</reference>
<dbReference type="RefSeq" id="WP_245318894.1">
    <property type="nucleotide sequence ID" value="NZ_FUXL01000004.1"/>
</dbReference>
<dbReference type="EMBL" id="FUXL01000004">
    <property type="protein sequence ID" value="SJZ98080.1"/>
    <property type="molecule type" value="Genomic_DNA"/>
</dbReference>
<gene>
    <name evidence="1" type="ORF">SAMN05428963_104319</name>
</gene>
<evidence type="ECO:0000313" key="1">
    <source>
        <dbReference type="EMBL" id="SJZ98080.1"/>
    </source>
</evidence>
<accession>A0A1T4Q2Q3</accession>
<dbReference type="STRING" id="1365950.SAMN05428963_104319"/>
<name>A0A1T4Q2Q3_9HYPH</name>
<dbReference type="Proteomes" id="UP000190135">
    <property type="component" value="Unassembled WGS sequence"/>
</dbReference>
<keyword evidence="2" id="KW-1185">Reference proteome</keyword>
<dbReference type="InterPro" id="IPR045499">
    <property type="entry name" value="DUF6492"/>
</dbReference>
<protein>
    <recommendedName>
        <fullName evidence="3">DUF5672 domain-containing protein</fullName>
    </recommendedName>
</protein>
<evidence type="ECO:0000313" key="2">
    <source>
        <dbReference type="Proteomes" id="UP000190135"/>
    </source>
</evidence>
<evidence type="ECO:0008006" key="3">
    <source>
        <dbReference type="Google" id="ProtNLM"/>
    </source>
</evidence>
<dbReference type="Pfam" id="PF20102">
    <property type="entry name" value="DUF6492"/>
    <property type="match status" value="1"/>
</dbReference>
<sequence length="296" mass="32915">MIATTETCPPTALVTSSYRGDLARCRLLCESIDRHVTGHSCHYILVEAADVALFKPLEGPRRRIVDERELLPWWLRAFPDPLSFGRRRIWLSPKGPPLRGWHVQQLRRLAFAALMDEVGMISIDSDVVFVRAFDAASFWQGRAFRFFRIPDAPPPIAGNHDAWSVRAGLLLGLGAPPRHDIDYITTLIGWRADTVRDLLARIEDVTGASAMTGLAGSRALSECLLYGRFVDEAEGRRDRHVPTDEQLCRVYWAGEAMGEGALSTFVEALAPHQVAIGIQSFTGTDLSLIRRVAGLE</sequence>
<proteinExistence type="predicted"/>
<dbReference type="AlphaFoldDB" id="A0A1T4Q2Q3"/>